<dbReference type="InterPro" id="IPR003784">
    <property type="entry name" value="BioY"/>
</dbReference>
<dbReference type="OrthoDB" id="9803495at2"/>
<organism evidence="10 11">
    <name type="scientific">Pelosinus propionicus DSM 13327</name>
    <dbReference type="NCBI Taxonomy" id="1123291"/>
    <lineage>
        <taxon>Bacteria</taxon>
        <taxon>Bacillati</taxon>
        <taxon>Bacillota</taxon>
        <taxon>Negativicutes</taxon>
        <taxon>Selenomonadales</taxon>
        <taxon>Sporomusaceae</taxon>
        <taxon>Pelosinus</taxon>
    </lineage>
</organism>
<dbReference type="PANTHER" id="PTHR34295:SF4">
    <property type="entry name" value="BIOTIN TRANSPORTER BIOY-RELATED"/>
    <property type="match status" value="1"/>
</dbReference>
<evidence type="ECO:0000256" key="9">
    <source>
        <dbReference type="SAM" id="Phobius"/>
    </source>
</evidence>
<evidence type="ECO:0000313" key="11">
    <source>
        <dbReference type="Proteomes" id="UP000199520"/>
    </source>
</evidence>
<accession>A0A1I4PNE8</accession>
<sequence>MNQRSECTNVTYPAFFAALTAVMSFISIPMPFSLVPITGQTLAVMLTGSILPVRQAYWSMLAYLLIGAVGVPVFSGFSGGISVLLGPTGGYLIGYLPGVMLIALLKGQKNTLWSLALANSIGGIGIVYVLGITWLSLVTGMGIPKAIMTGALPFLPGDILKVIAATVISATVNKRLPKARILS</sequence>
<reference evidence="11" key="1">
    <citation type="submission" date="2016-10" db="EMBL/GenBank/DDBJ databases">
        <authorList>
            <person name="Varghese N."/>
            <person name="Submissions S."/>
        </authorList>
    </citation>
    <scope>NUCLEOTIDE SEQUENCE [LARGE SCALE GENOMIC DNA]</scope>
    <source>
        <strain evidence="11">DSM 13327</strain>
    </source>
</reference>
<feature type="transmembrane region" description="Helical" evidence="9">
    <location>
        <begin position="83"/>
        <end position="105"/>
    </location>
</feature>
<evidence type="ECO:0000256" key="3">
    <source>
        <dbReference type="ARBA" id="ARBA00022448"/>
    </source>
</evidence>
<dbReference type="EMBL" id="FOTS01000067">
    <property type="protein sequence ID" value="SFM29030.1"/>
    <property type="molecule type" value="Genomic_DNA"/>
</dbReference>
<dbReference type="STRING" id="1123291.SAMN04490355_106724"/>
<dbReference type="AlphaFoldDB" id="A0A1I4PNE8"/>
<dbReference type="GO" id="GO:0015225">
    <property type="term" value="F:biotin transmembrane transporter activity"/>
    <property type="evidence" value="ECO:0007669"/>
    <property type="project" value="UniProtKB-UniRule"/>
</dbReference>
<keyword evidence="6 9" id="KW-1133">Transmembrane helix</keyword>
<dbReference type="PIRSF" id="PIRSF016661">
    <property type="entry name" value="BioY"/>
    <property type="match status" value="1"/>
</dbReference>
<keyword evidence="4 8" id="KW-1003">Cell membrane</keyword>
<keyword evidence="5 9" id="KW-0812">Transmembrane</keyword>
<feature type="transmembrane region" description="Helical" evidence="9">
    <location>
        <begin position="12"/>
        <end position="35"/>
    </location>
</feature>
<dbReference type="Pfam" id="PF02632">
    <property type="entry name" value="BioY"/>
    <property type="match status" value="1"/>
</dbReference>
<feature type="transmembrane region" description="Helical" evidence="9">
    <location>
        <begin position="154"/>
        <end position="172"/>
    </location>
</feature>
<evidence type="ECO:0000256" key="8">
    <source>
        <dbReference type="PIRNR" id="PIRNR016661"/>
    </source>
</evidence>
<feature type="transmembrane region" description="Helical" evidence="9">
    <location>
        <begin position="112"/>
        <end position="134"/>
    </location>
</feature>
<evidence type="ECO:0000256" key="4">
    <source>
        <dbReference type="ARBA" id="ARBA00022475"/>
    </source>
</evidence>
<comment type="similarity">
    <text evidence="2 8">Belongs to the BioY family.</text>
</comment>
<evidence type="ECO:0000256" key="1">
    <source>
        <dbReference type="ARBA" id="ARBA00004651"/>
    </source>
</evidence>
<name>A0A1I4PNE8_9FIRM</name>
<evidence type="ECO:0000256" key="2">
    <source>
        <dbReference type="ARBA" id="ARBA00010692"/>
    </source>
</evidence>
<feature type="transmembrane region" description="Helical" evidence="9">
    <location>
        <begin position="56"/>
        <end position="77"/>
    </location>
</feature>
<comment type="subcellular location">
    <subcellularLocation>
        <location evidence="1 8">Cell membrane</location>
        <topology evidence="1 8">Multi-pass membrane protein</topology>
    </subcellularLocation>
</comment>
<protein>
    <recommendedName>
        <fullName evidence="8">Biotin transporter</fullName>
    </recommendedName>
</protein>
<evidence type="ECO:0000256" key="7">
    <source>
        <dbReference type="ARBA" id="ARBA00023136"/>
    </source>
</evidence>
<dbReference type="Proteomes" id="UP000199520">
    <property type="component" value="Unassembled WGS sequence"/>
</dbReference>
<keyword evidence="7 8" id="KW-0472">Membrane</keyword>
<evidence type="ECO:0000256" key="5">
    <source>
        <dbReference type="ARBA" id="ARBA00022692"/>
    </source>
</evidence>
<evidence type="ECO:0000256" key="6">
    <source>
        <dbReference type="ARBA" id="ARBA00022989"/>
    </source>
</evidence>
<dbReference type="GO" id="GO:0005886">
    <property type="term" value="C:plasma membrane"/>
    <property type="evidence" value="ECO:0007669"/>
    <property type="project" value="UniProtKB-SubCell"/>
</dbReference>
<keyword evidence="3 8" id="KW-0813">Transport</keyword>
<keyword evidence="11" id="KW-1185">Reference proteome</keyword>
<gene>
    <name evidence="10" type="ORF">SAMN04490355_106724</name>
</gene>
<proteinExistence type="inferred from homology"/>
<dbReference type="PANTHER" id="PTHR34295">
    <property type="entry name" value="BIOTIN TRANSPORTER BIOY"/>
    <property type="match status" value="1"/>
</dbReference>
<dbReference type="RefSeq" id="WP_090943607.1">
    <property type="nucleotide sequence ID" value="NZ_FOTS01000067.1"/>
</dbReference>
<evidence type="ECO:0000313" key="10">
    <source>
        <dbReference type="EMBL" id="SFM29030.1"/>
    </source>
</evidence>
<dbReference type="Gene3D" id="1.10.1760.20">
    <property type="match status" value="1"/>
</dbReference>